<dbReference type="AlphaFoldDB" id="A0A5Y0S197"/>
<protein>
    <submittedName>
        <fullName evidence="2">DUF4156 domain-containing protein</fullName>
    </submittedName>
</protein>
<dbReference type="EMBL" id="AAHYLK010000017">
    <property type="protein sequence ID" value="ECB7107603.1"/>
    <property type="molecule type" value="Genomic_DNA"/>
</dbReference>
<dbReference type="EMBL" id="AAHWTY010000046">
    <property type="protein sequence ID" value="ECB1913846.1"/>
    <property type="molecule type" value="Genomic_DNA"/>
</dbReference>
<sequence>MRIIAPALITILLSGCVTPTQESYGVKITSNHDVITNCKLLGFVKASDHFFDMWFKGIAAAHVDTSIRNQAGRLGADTVLVTAEHTSWWTGSAMRAEAYDCKNAKAPETQTVPVIAVQSQPQAPTMPKRELQESVVASTGRYVYYTSALWDGEGREPSDFSDYVIGVYDSNNDKTTVLVKPKYFKDPTKNFTEFSNLKLSYDNKYLYFHEGGPATSYRIYKLDLKNNNYKLVTNGYLHCLVKTGKYKGDLIVSQHKYYVQGGSYNPISLFTPLGKKLGIVGGDDTTNEGIAQLCNHVSDFGID</sequence>
<dbReference type="Proteomes" id="UP000839827">
    <property type="component" value="Unassembled WGS sequence"/>
</dbReference>
<organism evidence="2">
    <name type="scientific">Salmonella newport</name>
    <dbReference type="NCBI Taxonomy" id="108619"/>
    <lineage>
        <taxon>Bacteria</taxon>
        <taxon>Pseudomonadati</taxon>
        <taxon>Pseudomonadota</taxon>
        <taxon>Gammaproteobacteria</taxon>
        <taxon>Enterobacterales</taxon>
        <taxon>Enterobacteriaceae</taxon>
        <taxon>Salmonella</taxon>
    </lineage>
</organism>
<evidence type="ECO:0000313" key="2">
    <source>
        <dbReference type="EMBL" id="ECB7107603.1"/>
    </source>
</evidence>
<reference evidence="2" key="1">
    <citation type="submission" date="2019-03" db="EMBL/GenBank/DDBJ databases">
        <authorList>
            <person name="Ashton P.M."/>
            <person name="Dallman T."/>
            <person name="Nair S."/>
            <person name="De Pinna E."/>
            <person name="Peters T."/>
            <person name="Grant K."/>
        </authorList>
    </citation>
    <scope>NUCLEOTIDE SEQUENCE [LARGE SCALE GENOMIC DNA]</scope>
    <source>
        <strain evidence="2">271153</strain>
        <strain evidence="1">500372</strain>
    </source>
</reference>
<comment type="caution">
    <text evidence="2">The sequence shown here is derived from an EMBL/GenBank/DDBJ whole genome shotgun (WGS) entry which is preliminary data.</text>
</comment>
<dbReference type="SUPFAM" id="SSF63825">
    <property type="entry name" value="YWTD domain"/>
    <property type="match status" value="1"/>
</dbReference>
<evidence type="ECO:0000313" key="1">
    <source>
        <dbReference type="EMBL" id="ECB1913846.1"/>
    </source>
</evidence>
<dbReference type="PROSITE" id="PS51257">
    <property type="entry name" value="PROKAR_LIPOPROTEIN"/>
    <property type="match status" value="1"/>
</dbReference>
<proteinExistence type="predicted"/>
<name>A0A5Y0S197_SALNE</name>
<gene>
    <name evidence="2" type="ORF">E1A34_16235</name>
    <name evidence="1" type="ORF">EVG73_15845</name>
</gene>
<accession>A0A5Y0S197</accession>